<dbReference type="PANTHER" id="PTHR10983:SF15">
    <property type="entry name" value="ACYLTRANSFERASE YIHG-RELATED"/>
    <property type="match status" value="1"/>
</dbReference>
<keyword evidence="3" id="KW-0808">Transferase</keyword>
<dbReference type="HOGENOM" id="CLU_054727_0_1_6"/>
<dbReference type="SUPFAM" id="SSF69593">
    <property type="entry name" value="Glycerol-3-phosphate (1)-acyltransferase"/>
    <property type="match status" value="1"/>
</dbReference>
<organism evidence="3 4">
    <name type="scientific">Edwardsiella ictaluri (strain 93-146)</name>
    <dbReference type="NCBI Taxonomy" id="634503"/>
    <lineage>
        <taxon>Bacteria</taxon>
        <taxon>Pseudomonadati</taxon>
        <taxon>Pseudomonadota</taxon>
        <taxon>Gammaproteobacteria</taxon>
        <taxon>Enterobacterales</taxon>
        <taxon>Hafniaceae</taxon>
        <taxon>Edwardsiella</taxon>
    </lineage>
</organism>
<keyword evidence="3" id="KW-0012">Acyltransferase</keyword>
<proteinExistence type="predicted"/>
<dbReference type="AlphaFoldDB" id="C5BDF0"/>
<dbReference type="STRING" id="67780.B6E78_10905"/>
<evidence type="ECO:0000313" key="3">
    <source>
        <dbReference type="EMBL" id="ACR70993.2"/>
    </source>
</evidence>
<gene>
    <name evidence="3" type="ordered locus">NT01EI_3875</name>
</gene>
<keyword evidence="1" id="KW-1133">Transmembrane helix</keyword>
<dbReference type="NCBIfam" id="NF010621">
    <property type="entry name" value="PRK14014.1"/>
    <property type="match status" value="1"/>
</dbReference>
<feature type="domain" description="Phospholipid/glycerol acyltransferase" evidence="2">
    <location>
        <begin position="120"/>
        <end position="262"/>
    </location>
</feature>
<keyword evidence="1" id="KW-0472">Membrane</keyword>
<dbReference type="PANTHER" id="PTHR10983">
    <property type="entry name" value="1-ACYLGLYCEROL-3-PHOSPHATE ACYLTRANSFERASE-RELATED"/>
    <property type="match status" value="1"/>
</dbReference>
<name>C5BDF0_EDWI9</name>
<reference evidence="4" key="1">
    <citation type="submission" date="2009-03" db="EMBL/GenBank/DDBJ databases">
        <title>Complete genome sequence of Edwardsiella ictaluri 93-146.</title>
        <authorList>
            <person name="Williams M.L."/>
            <person name="Gillaspy A.F."/>
            <person name="Dyer D.W."/>
            <person name="Thune R.L."/>
            <person name="Waldbieser G.C."/>
            <person name="Schuster S.C."/>
            <person name="Gipson J."/>
            <person name="Zaitshik J."/>
            <person name="Landry C."/>
            <person name="Lawrence M.L."/>
        </authorList>
    </citation>
    <scope>NUCLEOTIDE SEQUENCE [LARGE SCALE GENOMIC DNA]</scope>
    <source>
        <strain evidence="4">93-146</strain>
    </source>
</reference>
<dbReference type="KEGG" id="eic:NT01EI_3875"/>
<evidence type="ECO:0000313" key="4">
    <source>
        <dbReference type="Proteomes" id="UP000001485"/>
    </source>
</evidence>
<dbReference type="GO" id="GO:0005886">
    <property type="term" value="C:plasma membrane"/>
    <property type="evidence" value="ECO:0007669"/>
    <property type="project" value="TreeGrafter"/>
</dbReference>
<dbReference type="CDD" id="cd07990">
    <property type="entry name" value="LPLAT_LCLAT1-like"/>
    <property type="match status" value="1"/>
</dbReference>
<dbReference type="EMBL" id="CP001600">
    <property type="protein sequence ID" value="ACR70993.2"/>
    <property type="molecule type" value="Genomic_DNA"/>
</dbReference>
<evidence type="ECO:0000259" key="2">
    <source>
        <dbReference type="SMART" id="SM00563"/>
    </source>
</evidence>
<evidence type="ECO:0000256" key="1">
    <source>
        <dbReference type="SAM" id="Phobius"/>
    </source>
</evidence>
<dbReference type="SMART" id="SM00563">
    <property type="entry name" value="PlsC"/>
    <property type="match status" value="1"/>
</dbReference>
<reference evidence="3 4" key="2">
    <citation type="journal article" date="2012" name="J. Bacteriol.">
        <title>Genome Sequence of Edwardsiella ictaluri 93-146, a Strain Associated with a Natural Channel Catfish Outbreak of Enteric Septicemia of Catfish.</title>
        <authorList>
            <person name="Williams M.L."/>
            <person name="Gillaspy A.F."/>
            <person name="Dyer D.W."/>
            <person name="Thune R.L."/>
            <person name="Waldbieser G.C."/>
            <person name="Schuster S.C."/>
            <person name="Gipson J."/>
            <person name="Zaitshik J."/>
            <person name="Landry C."/>
            <person name="Banes M.M."/>
            <person name="Lawrence M.L."/>
        </authorList>
    </citation>
    <scope>NUCLEOTIDE SEQUENCE [LARGE SCALE GENOMIC DNA]</scope>
    <source>
        <strain evidence="3 4">93-146</strain>
    </source>
</reference>
<accession>C5BDF0</accession>
<protein>
    <submittedName>
        <fullName evidence="3">Acyltransferase</fullName>
    </submittedName>
</protein>
<dbReference type="Proteomes" id="UP000001485">
    <property type="component" value="Chromosome"/>
</dbReference>
<sequence>MSGTKCADLRLYLLTLQILFFRVRCDFPMPTLTATVLSPFTFVLITLLAIVVTMACSLPIVLLGVIKLLLPLPGVRHAISRYSDRLMWCWCQGLAGLMNLNPRLKWHVSGLEGLSKQNWYLLISNHNSWTDIVVLCVLLRNHIPMNKYFLKQQLAWVPFIGLACWALDMPFMRRYSRSYLLKHPELRGKDIETTRRSCEKFRLHPTTIVNFVEGSRCTEEKRRGQNSPYQNLLQPKAAGIAFTLSTLGSQFERVLNVTLLYPQNERRPFLDLLCGRMQGIVVHVEILPISDEIRGDYFNNKDFKHQFQLWLNTLWQRKDLLITRLRERYRPTV</sequence>
<dbReference type="GO" id="GO:0016746">
    <property type="term" value="F:acyltransferase activity"/>
    <property type="evidence" value="ECO:0007669"/>
    <property type="project" value="UniProtKB-KW"/>
</dbReference>
<feature type="transmembrane region" description="Helical" evidence="1">
    <location>
        <begin position="41"/>
        <end position="70"/>
    </location>
</feature>
<dbReference type="InterPro" id="IPR002123">
    <property type="entry name" value="Plipid/glycerol_acylTrfase"/>
</dbReference>
<dbReference type="Pfam" id="PF01553">
    <property type="entry name" value="Acyltransferase"/>
    <property type="match status" value="1"/>
</dbReference>
<keyword evidence="1" id="KW-0812">Transmembrane</keyword>